<evidence type="ECO:0008006" key="4">
    <source>
        <dbReference type="Google" id="ProtNLM"/>
    </source>
</evidence>
<proteinExistence type="predicted"/>
<dbReference type="InterPro" id="IPR009670">
    <property type="entry name" value="SerH"/>
</dbReference>
<protein>
    <recommendedName>
        <fullName evidence="4">Cell surface immobilization antigen</fullName>
    </recommendedName>
</protein>
<dbReference type="AlphaFoldDB" id="Q235T7"/>
<evidence type="ECO:0000313" key="2">
    <source>
        <dbReference type="EMBL" id="EAR92269.2"/>
    </source>
</evidence>
<dbReference type="GeneID" id="7845242"/>
<dbReference type="EMBL" id="GG662756">
    <property type="protein sequence ID" value="EAR92269.2"/>
    <property type="molecule type" value="Genomic_DNA"/>
</dbReference>
<dbReference type="Pfam" id="PF06873">
    <property type="entry name" value="SerH"/>
    <property type="match status" value="5"/>
</dbReference>
<organism evidence="2 3">
    <name type="scientific">Tetrahymena thermophila (strain SB210)</name>
    <dbReference type="NCBI Taxonomy" id="312017"/>
    <lineage>
        <taxon>Eukaryota</taxon>
        <taxon>Sar</taxon>
        <taxon>Alveolata</taxon>
        <taxon>Ciliophora</taxon>
        <taxon>Intramacronucleata</taxon>
        <taxon>Oligohymenophorea</taxon>
        <taxon>Hymenostomatida</taxon>
        <taxon>Tetrahymenina</taxon>
        <taxon>Tetrahymenidae</taxon>
        <taxon>Tetrahymena</taxon>
    </lineage>
</organism>
<evidence type="ECO:0000256" key="1">
    <source>
        <dbReference type="SAM" id="SignalP"/>
    </source>
</evidence>
<gene>
    <name evidence="2" type="ORF">TTHERM_01135020</name>
</gene>
<dbReference type="Proteomes" id="UP000009168">
    <property type="component" value="Unassembled WGS sequence"/>
</dbReference>
<name>Q235T7_TETTS</name>
<feature type="chain" id="PRO_5004201598" description="Cell surface immobilization antigen" evidence="1">
    <location>
        <begin position="19"/>
        <end position="557"/>
    </location>
</feature>
<feature type="signal peptide" evidence="1">
    <location>
        <begin position="1"/>
        <end position="18"/>
    </location>
</feature>
<reference evidence="3" key="1">
    <citation type="journal article" date="2006" name="PLoS Biol.">
        <title>Macronuclear genome sequence of the ciliate Tetrahymena thermophila, a model eukaryote.</title>
        <authorList>
            <person name="Eisen J.A."/>
            <person name="Coyne R.S."/>
            <person name="Wu M."/>
            <person name="Wu D."/>
            <person name="Thiagarajan M."/>
            <person name="Wortman J.R."/>
            <person name="Badger J.H."/>
            <person name="Ren Q."/>
            <person name="Amedeo P."/>
            <person name="Jones K.M."/>
            <person name="Tallon L.J."/>
            <person name="Delcher A.L."/>
            <person name="Salzberg S.L."/>
            <person name="Silva J.C."/>
            <person name="Haas B.J."/>
            <person name="Majoros W.H."/>
            <person name="Farzad M."/>
            <person name="Carlton J.M."/>
            <person name="Smith R.K. Jr."/>
            <person name="Garg J."/>
            <person name="Pearlman R.E."/>
            <person name="Karrer K.M."/>
            <person name="Sun L."/>
            <person name="Manning G."/>
            <person name="Elde N.C."/>
            <person name="Turkewitz A.P."/>
            <person name="Asai D.J."/>
            <person name="Wilkes D.E."/>
            <person name="Wang Y."/>
            <person name="Cai H."/>
            <person name="Collins K."/>
            <person name="Stewart B.A."/>
            <person name="Lee S.R."/>
            <person name="Wilamowska K."/>
            <person name="Weinberg Z."/>
            <person name="Ruzzo W.L."/>
            <person name="Wloga D."/>
            <person name="Gaertig J."/>
            <person name="Frankel J."/>
            <person name="Tsao C.-C."/>
            <person name="Gorovsky M.A."/>
            <person name="Keeling P.J."/>
            <person name="Waller R.F."/>
            <person name="Patron N.J."/>
            <person name="Cherry J.M."/>
            <person name="Stover N.A."/>
            <person name="Krieger C.J."/>
            <person name="del Toro C."/>
            <person name="Ryder H.F."/>
            <person name="Williamson S.C."/>
            <person name="Barbeau R.A."/>
            <person name="Hamilton E.P."/>
            <person name="Orias E."/>
        </authorList>
    </citation>
    <scope>NUCLEOTIDE SEQUENCE [LARGE SCALE GENOMIC DNA]</scope>
    <source>
        <strain evidence="3">SB210</strain>
    </source>
</reference>
<keyword evidence="3" id="KW-1185">Reference proteome</keyword>
<dbReference type="HOGENOM" id="CLU_353965_0_0_1"/>
<evidence type="ECO:0000313" key="3">
    <source>
        <dbReference type="Proteomes" id="UP000009168"/>
    </source>
</evidence>
<keyword evidence="1" id="KW-0732">Signal</keyword>
<dbReference type="KEGG" id="tet:TTHERM_01135020"/>
<sequence>MTILKLFIASLLVYQIFATPGVDVTCSAVTCTTSGTCPNPPTVPGSLTWQNGGDTGKCAINSCPANTQSGLTGASDLFCQSCPGTTVDGVKAIYANTALTGCVAAIETCGATRAENTWTNSDCLACNGSSSQYAKADKSGCQASPVSTAAGADVTCSDTTCTTSGTCPNPPTVPGSLTWQNGGDTGKCAINSCPANTSSGLTGASDLFCQSCPGTTVDGVKAIYANTALTGCVAAIETCGATRAENTWTNSDCLACNGSSSQYAKADKSGCQASPVSTAAGADVTCSAATCTTSGTCPNPPTAPAGLTWQNGEDTGKCAINSCPANTSSGLTGASDLFCQSCPGTTVDGVKAIYANTALTGCVAAIQTCGATRADNTWTNSDCLACNGSSSQYAKADRSGCQASPVSIAAGADVTCSAATCTTSGTCPNPPTAPAGLNWQNGVVTGKCAINSCPANTSSGLTGASDLFCQSCPGTTVGRVTAVYANTALTGCVAATATCSANRTANTWTNADCLACNGSSSQYAKADKSSCQATAPSSSTNSMIILSSVLFLISFLF</sequence>
<dbReference type="RefSeq" id="XP_001012514.2">
    <property type="nucleotide sequence ID" value="XM_001012514.2"/>
</dbReference>
<dbReference type="InParanoid" id="Q235T7"/>
<accession>Q235T7</accession>